<evidence type="ECO:0000313" key="2">
    <source>
        <dbReference type="EMBL" id="ALJ06849.1"/>
    </source>
</evidence>
<protein>
    <submittedName>
        <fullName evidence="2">Uncharacterized protein</fullName>
    </submittedName>
</protein>
<dbReference type="PATRIC" id="fig|1736674.3.peg.2704"/>
<evidence type="ECO:0000256" key="1">
    <source>
        <dbReference type="SAM" id="SignalP"/>
    </source>
</evidence>
<dbReference type="KEGG" id="ahz:APS56_13230"/>
<accession>A0A0P0DFD2</accession>
<dbReference type="PANTHER" id="PTHR41339">
    <property type="entry name" value="LIPL48"/>
    <property type="match status" value="1"/>
</dbReference>
<name>A0A0P0DFD2_9FLAO</name>
<dbReference type="AlphaFoldDB" id="A0A0P0DFD2"/>
<organism evidence="2 3">
    <name type="scientific">Pseudalgibacter alginicilyticus</name>
    <dbReference type="NCBI Taxonomy" id="1736674"/>
    <lineage>
        <taxon>Bacteria</taxon>
        <taxon>Pseudomonadati</taxon>
        <taxon>Bacteroidota</taxon>
        <taxon>Flavobacteriia</taxon>
        <taxon>Flavobacteriales</taxon>
        <taxon>Flavobacteriaceae</taxon>
        <taxon>Pseudalgibacter</taxon>
    </lineage>
</organism>
<evidence type="ECO:0000313" key="3">
    <source>
        <dbReference type="Proteomes" id="UP000057981"/>
    </source>
</evidence>
<sequence>MKSYIKTIIVLIVFSSSINAQEQRGLTGDDNWLSLWTEFKPDALNYNDNTEILMGNITEDITLYKSHTYLLLGNVFVTNNAILSIEPGTVIKGDFESKATLTIAKGSAIIAEGTLTDPIVFTSNQSVKKAGDWGGIIILGDGVTNKQGESFAASFYPKIETSNFVHTNYGGESLKNNSGYLSYVRVEFAGGKTKKTNETNALLLAGVGPETTINNVMISYSAGNSFGIIGGQVNLEKMVSYRAKNIDYNFDYGTKSNINNSLALRSPYVTSGTSKCIRAASFVGEDVDFSMEGTKVVATNMTLLADADDLEYAIEAGLIRESIYVGENTNFKIESSVISSFSKAVSLHENIIFNDTNLSRIQVKNVLFNNFKGAVFSKYSHESSEYLENWYANPEFSNKYSKTTHSLLFRGLNSTNNRDYRLRLNRNIVMNNVNK</sequence>
<keyword evidence="1" id="KW-0732">Signal</keyword>
<feature type="signal peptide" evidence="1">
    <location>
        <begin position="1"/>
        <end position="20"/>
    </location>
</feature>
<dbReference type="EMBL" id="CP012898">
    <property type="protein sequence ID" value="ALJ06849.1"/>
    <property type="molecule type" value="Genomic_DNA"/>
</dbReference>
<feature type="chain" id="PRO_5006043688" evidence="1">
    <location>
        <begin position="21"/>
        <end position="435"/>
    </location>
</feature>
<dbReference type="Proteomes" id="UP000057981">
    <property type="component" value="Chromosome"/>
</dbReference>
<proteinExistence type="predicted"/>
<keyword evidence="3" id="KW-1185">Reference proteome</keyword>
<reference evidence="2 3" key="1">
    <citation type="submission" date="2015-10" db="EMBL/GenBank/DDBJ databases">
        <authorList>
            <person name="Gilbert D.G."/>
        </authorList>
    </citation>
    <scope>NUCLEOTIDE SEQUENCE [LARGE SCALE GENOMIC DNA]</scope>
    <source>
        <strain evidence="3">HZ-22</strain>
    </source>
</reference>
<dbReference type="STRING" id="1736674.APS56_13230"/>
<dbReference type="PANTHER" id="PTHR41339:SF1">
    <property type="entry name" value="SECRETED PROTEIN"/>
    <property type="match status" value="1"/>
</dbReference>
<gene>
    <name evidence="2" type="ORF">APS56_13230</name>
</gene>